<evidence type="ECO:0000313" key="3">
    <source>
        <dbReference type="Proteomes" id="UP001233271"/>
    </source>
</evidence>
<feature type="region of interest" description="Disordered" evidence="1">
    <location>
        <begin position="526"/>
        <end position="593"/>
    </location>
</feature>
<feature type="compositionally biased region" description="Polar residues" evidence="1">
    <location>
        <begin position="528"/>
        <end position="541"/>
    </location>
</feature>
<feature type="region of interest" description="Disordered" evidence="1">
    <location>
        <begin position="363"/>
        <end position="388"/>
    </location>
</feature>
<keyword evidence="3" id="KW-1185">Reference proteome</keyword>
<feature type="compositionally biased region" description="Basic and acidic residues" evidence="1">
    <location>
        <begin position="551"/>
        <end position="560"/>
    </location>
</feature>
<dbReference type="GeneID" id="85491705"/>
<feature type="compositionally biased region" description="Polar residues" evidence="1">
    <location>
        <begin position="283"/>
        <end position="305"/>
    </location>
</feature>
<protein>
    <submittedName>
        <fullName evidence="2">Uncharacterized protein</fullName>
    </submittedName>
</protein>
<dbReference type="Proteomes" id="UP001233271">
    <property type="component" value="Chromosome 1"/>
</dbReference>
<feature type="compositionally biased region" description="Basic residues" evidence="1">
    <location>
        <begin position="452"/>
        <end position="461"/>
    </location>
</feature>
<proteinExistence type="predicted"/>
<feature type="compositionally biased region" description="Pro residues" evidence="1">
    <location>
        <begin position="1"/>
        <end position="20"/>
    </location>
</feature>
<dbReference type="KEGG" id="ccac:CcaHIS019_0105520"/>
<dbReference type="RefSeq" id="XP_060453100.1">
    <property type="nucleotide sequence ID" value="XM_060601589.1"/>
</dbReference>
<evidence type="ECO:0000313" key="2">
    <source>
        <dbReference type="EMBL" id="BEI87834.1"/>
    </source>
</evidence>
<evidence type="ECO:0000256" key="1">
    <source>
        <dbReference type="SAM" id="MobiDB-lite"/>
    </source>
</evidence>
<reference evidence="2" key="1">
    <citation type="journal article" date="2023" name="BMC Genomics">
        <title>Chromosome-level genome assemblies of Cutaneotrichosporon spp. (Trichosporonales, Basidiomycota) reveal imbalanced evolution between nucleotide sequences and chromosome synteny.</title>
        <authorList>
            <person name="Kobayashi Y."/>
            <person name="Kayamori A."/>
            <person name="Aoki K."/>
            <person name="Shiwa Y."/>
            <person name="Matsutani M."/>
            <person name="Fujita N."/>
            <person name="Sugita T."/>
            <person name="Iwasaki W."/>
            <person name="Tanaka N."/>
            <person name="Takashima M."/>
        </authorList>
    </citation>
    <scope>NUCLEOTIDE SEQUENCE</scope>
    <source>
        <strain evidence="2">HIS019</strain>
    </source>
</reference>
<accession>A0AA48HYG3</accession>
<feature type="compositionally biased region" description="Basic and acidic residues" evidence="1">
    <location>
        <begin position="440"/>
        <end position="451"/>
    </location>
</feature>
<feature type="compositionally biased region" description="Basic and acidic residues" evidence="1">
    <location>
        <begin position="95"/>
        <end position="126"/>
    </location>
</feature>
<dbReference type="AlphaFoldDB" id="A0AA48HYG3"/>
<feature type="compositionally biased region" description="Basic and acidic residues" evidence="1">
    <location>
        <begin position="462"/>
        <end position="481"/>
    </location>
</feature>
<feature type="region of interest" description="Disordered" evidence="1">
    <location>
        <begin position="85"/>
        <end position="226"/>
    </location>
</feature>
<feature type="region of interest" description="Disordered" evidence="1">
    <location>
        <begin position="1"/>
        <end position="23"/>
    </location>
</feature>
<dbReference type="EMBL" id="AP028212">
    <property type="protein sequence ID" value="BEI87834.1"/>
    <property type="molecule type" value="Genomic_DNA"/>
</dbReference>
<organism evidence="2 3">
    <name type="scientific">Cutaneotrichosporon cavernicola</name>
    <dbReference type="NCBI Taxonomy" id="279322"/>
    <lineage>
        <taxon>Eukaryota</taxon>
        <taxon>Fungi</taxon>
        <taxon>Dikarya</taxon>
        <taxon>Basidiomycota</taxon>
        <taxon>Agaricomycotina</taxon>
        <taxon>Tremellomycetes</taxon>
        <taxon>Trichosporonales</taxon>
        <taxon>Trichosporonaceae</taxon>
        <taxon>Cutaneotrichosporon</taxon>
    </lineage>
</organism>
<feature type="compositionally biased region" description="Basic and acidic residues" evidence="1">
    <location>
        <begin position="372"/>
        <end position="388"/>
    </location>
</feature>
<feature type="region of interest" description="Disordered" evidence="1">
    <location>
        <begin position="440"/>
        <end position="487"/>
    </location>
</feature>
<sequence>MIAPLRPPIPIFKPPTAPKHPPVRVDMVETKASAVREAYLADRLAQIDGWAYDQKPWGPAEMPVPSSLPFGRDPRARVRARVEEVMKEVSTPQPKEVETKAEMPEVKKPTVDKPEPKERTLKDMRRWSMLSLKSAAEPDINNFKSERGPPSAFKRWSVLKPNDDEAPKSSTTVPSDTRRASETTIPPAPLKRNRRWSLQNLKEVLSSSKDEPSRAIPPELEAVTAKQVKTKEERIITHLPERISSISPAKPKKATTSTLPSPTMSMVSLDLDFDLFGLSSDSQSIKTPESANSPDPPQADQTPVSPQVHAERDAWRHEALLLYDQLCYWRLEALERGRERDGWRGIALSAGVQVPPCVVKSLPPTAAPLSEAQRRARDVEREREKGRDRVREWHLASIERERREHAAREAERRAMAKENAERKELERRVLERRAREREMARHAERRDEMRWHGHGHGHSRQTSREYGQEPRHSQPSREWHGRHSHQQSYEWTIASPAAEAAADAMAVVGAAPAGVLPPPGLPGHMSPVTGSWGRNSRSSHAGSYRFPPDQVPEHEHDARPRAVGWPASESGRERARELLTPPRVKQAVRSGTA</sequence>
<gene>
    <name evidence="2" type="ORF">CcaverHIS019_0105520</name>
</gene>
<name>A0AA48HYG3_9TREE</name>
<feature type="region of interest" description="Disordered" evidence="1">
    <location>
        <begin position="282"/>
        <end position="310"/>
    </location>
</feature>